<dbReference type="AlphaFoldDB" id="A0A174D1J1"/>
<dbReference type="RefSeq" id="WP_027097774.1">
    <property type="nucleotide sequence ID" value="NZ_CABJAZ010000002.1"/>
</dbReference>
<protein>
    <recommendedName>
        <fullName evidence="4">Phage holin family protein</fullName>
    </recommendedName>
</protein>
<sequence length="122" mass="13195">MGYNGEKNTSGSNTFLRWIGRMVIVAIVLGVTSFLTPGFTIYGLWSYLIAAVVISALDYFVESFMDENISPFGKGIKGFLISAVIIYVAQFFVPYMGVSIIGAILAAVVIGILDAIFPIKVL</sequence>
<keyword evidence="1" id="KW-0472">Membrane</keyword>
<dbReference type="eggNOG" id="COG1950">
    <property type="taxonomic scope" value="Bacteria"/>
</dbReference>
<evidence type="ECO:0000313" key="2">
    <source>
        <dbReference type="EMBL" id="OBY11792.1"/>
    </source>
</evidence>
<proteinExistence type="predicted"/>
<feature type="transmembrane region" description="Helical" evidence="1">
    <location>
        <begin position="41"/>
        <end position="60"/>
    </location>
</feature>
<feature type="transmembrane region" description="Helical" evidence="1">
    <location>
        <begin position="72"/>
        <end position="89"/>
    </location>
</feature>
<evidence type="ECO:0000256" key="1">
    <source>
        <dbReference type="SAM" id="Phobius"/>
    </source>
</evidence>
<reference evidence="2 3" key="1">
    <citation type="submission" date="2016-06" db="EMBL/GenBank/DDBJ databases">
        <authorList>
            <person name="Kjaerup R.B."/>
            <person name="Dalgaard T.S."/>
            <person name="Juul-Madsen H.R."/>
        </authorList>
    </citation>
    <scope>NUCLEOTIDE SEQUENCE [LARGE SCALE GENOMIC DNA]</scope>
    <source>
        <strain evidence="2 3">373-A1</strain>
    </source>
</reference>
<evidence type="ECO:0000313" key="3">
    <source>
        <dbReference type="Proteomes" id="UP000092714"/>
    </source>
</evidence>
<gene>
    <name evidence="2" type="ORF">CP373A1_02395</name>
</gene>
<keyword evidence="1" id="KW-0812">Transmembrane</keyword>
<evidence type="ECO:0008006" key="4">
    <source>
        <dbReference type="Google" id="ProtNLM"/>
    </source>
</evidence>
<dbReference type="PANTHER" id="PTHR37309:SF1">
    <property type="entry name" value="SLR0284 PROTEIN"/>
    <property type="match status" value="1"/>
</dbReference>
<dbReference type="OrthoDB" id="1701386at2"/>
<dbReference type="GeneID" id="42775608"/>
<feature type="transmembrane region" description="Helical" evidence="1">
    <location>
        <begin position="15"/>
        <end position="35"/>
    </location>
</feature>
<feature type="transmembrane region" description="Helical" evidence="1">
    <location>
        <begin position="95"/>
        <end position="117"/>
    </location>
</feature>
<keyword evidence="3" id="KW-1185">Reference proteome</keyword>
<name>A0A174D1J1_9CLOT</name>
<dbReference type="Pfam" id="PF04020">
    <property type="entry name" value="Phage_holin_4_2"/>
    <property type="match status" value="1"/>
</dbReference>
<dbReference type="PANTHER" id="PTHR37309">
    <property type="entry name" value="SLR0284 PROTEIN"/>
    <property type="match status" value="1"/>
</dbReference>
<dbReference type="Proteomes" id="UP000092714">
    <property type="component" value="Unassembled WGS sequence"/>
</dbReference>
<dbReference type="InterPro" id="IPR007165">
    <property type="entry name" value="Phage_holin_4_2"/>
</dbReference>
<keyword evidence="1" id="KW-1133">Transmembrane helix</keyword>
<dbReference type="EMBL" id="MAPZ01000010">
    <property type="protein sequence ID" value="OBY11792.1"/>
    <property type="molecule type" value="Genomic_DNA"/>
</dbReference>
<organism evidence="2 3">
    <name type="scientific">Clostridium paraputrificum</name>
    <dbReference type="NCBI Taxonomy" id="29363"/>
    <lineage>
        <taxon>Bacteria</taxon>
        <taxon>Bacillati</taxon>
        <taxon>Bacillota</taxon>
        <taxon>Clostridia</taxon>
        <taxon>Eubacteriales</taxon>
        <taxon>Clostridiaceae</taxon>
        <taxon>Clostridium</taxon>
    </lineage>
</organism>
<comment type="caution">
    <text evidence="2">The sequence shown here is derived from an EMBL/GenBank/DDBJ whole genome shotgun (WGS) entry which is preliminary data.</text>
</comment>
<accession>A0A174D1J1</accession>